<comment type="similarity">
    <text evidence="2 7">Belongs to the FPP/GGPP synthase family.</text>
</comment>
<dbReference type="InterPro" id="IPR000092">
    <property type="entry name" value="Polyprenyl_synt"/>
</dbReference>
<keyword evidence="6" id="KW-0414">Isoprene biosynthesis</keyword>
<reference evidence="9" key="1">
    <citation type="journal article" date="2019" name="Int. J. Syst. Evol. Microbiol.">
        <title>The Global Catalogue of Microorganisms (GCM) 10K type strain sequencing project: providing services to taxonomists for standard genome sequencing and annotation.</title>
        <authorList>
            <consortium name="The Broad Institute Genomics Platform"/>
            <consortium name="The Broad Institute Genome Sequencing Center for Infectious Disease"/>
            <person name="Wu L."/>
            <person name="Ma J."/>
        </authorList>
    </citation>
    <scope>NUCLEOTIDE SEQUENCE [LARGE SCALE GENOMIC DNA]</scope>
    <source>
        <strain evidence="9">JCM 4087</strain>
    </source>
</reference>
<evidence type="ECO:0000256" key="1">
    <source>
        <dbReference type="ARBA" id="ARBA00001946"/>
    </source>
</evidence>
<gene>
    <name evidence="8" type="ORF">ACFPT7_11300</name>
</gene>
<evidence type="ECO:0000256" key="7">
    <source>
        <dbReference type="RuleBase" id="RU004466"/>
    </source>
</evidence>
<dbReference type="PANTHER" id="PTHR43281">
    <property type="entry name" value="FARNESYL DIPHOSPHATE SYNTHASE"/>
    <property type="match status" value="1"/>
</dbReference>
<dbReference type="SFLD" id="SFLDG01017">
    <property type="entry name" value="Polyprenyl_Transferase_Like"/>
    <property type="match status" value="1"/>
</dbReference>
<dbReference type="GO" id="GO:0016740">
    <property type="term" value="F:transferase activity"/>
    <property type="evidence" value="ECO:0007669"/>
    <property type="project" value="UniProtKB-KW"/>
</dbReference>
<dbReference type="CDD" id="cd00685">
    <property type="entry name" value="Trans_IPPS_HT"/>
    <property type="match status" value="1"/>
</dbReference>
<evidence type="ECO:0000256" key="6">
    <source>
        <dbReference type="ARBA" id="ARBA00023229"/>
    </source>
</evidence>
<dbReference type="EMBL" id="JBHSPH010000003">
    <property type="protein sequence ID" value="MFC5862880.1"/>
    <property type="molecule type" value="Genomic_DNA"/>
</dbReference>
<dbReference type="EC" id="2.5.1.-" evidence="8"/>
<sequence>MDTALNLDVKSLLREGVELTDVNLEALIPAPETVPSSIHKAMRHSTFAGGKRLRPVLVYQAAAAVAGAVPQGIGKLGAAIEMLHTYSLIHDDLPALDNDDLRRGKPTAHVVFGEAIAILAGDALQTRAYEVLATLDCPPAATVEIIRQIANATGTVEGMIGGQVLDLEGEGSKPTPESVDAIHRAKTGALIRVSVVTGGIFAGATPGQVALLDTFGRKAGLAFQIIDDVLDMTQDSAQLGKTAGKDLNQDKATWPAVYGIEQSLRDADRLIGEAFVALEPFGANAEGLRSVARYLVERKS</sequence>
<dbReference type="RefSeq" id="WP_263338972.1">
    <property type="nucleotide sequence ID" value="NZ_JAGSYH010000005.1"/>
</dbReference>
<dbReference type="SUPFAM" id="SSF48576">
    <property type="entry name" value="Terpenoid synthases"/>
    <property type="match status" value="1"/>
</dbReference>
<dbReference type="InterPro" id="IPR008949">
    <property type="entry name" value="Isoprenoid_synthase_dom_sf"/>
</dbReference>
<organism evidence="8 9">
    <name type="scientific">Acidicapsa dinghuensis</name>
    <dbReference type="NCBI Taxonomy" id="2218256"/>
    <lineage>
        <taxon>Bacteria</taxon>
        <taxon>Pseudomonadati</taxon>
        <taxon>Acidobacteriota</taxon>
        <taxon>Terriglobia</taxon>
        <taxon>Terriglobales</taxon>
        <taxon>Acidobacteriaceae</taxon>
        <taxon>Acidicapsa</taxon>
    </lineage>
</organism>
<dbReference type="NCBIfam" id="NF045485">
    <property type="entry name" value="FPPsyn"/>
    <property type="match status" value="1"/>
</dbReference>
<dbReference type="Pfam" id="PF00348">
    <property type="entry name" value="polyprenyl_synt"/>
    <property type="match status" value="1"/>
</dbReference>
<dbReference type="InterPro" id="IPR053378">
    <property type="entry name" value="Prenyl_diphosphate_synthase"/>
</dbReference>
<accession>A0ABW1EFJ3</accession>
<evidence type="ECO:0000313" key="8">
    <source>
        <dbReference type="EMBL" id="MFC5862880.1"/>
    </source>
</evidence>
<name>A0ABW1EFJ3_9BACT</name>
<dbReference type="InterPro" id="IPR033749">
    <property type="entry name" value="Polyprenyl_synt_CS"/>
</dbReference>
<dbReference type="Proteomes" id="UP001596091">
    <property type="component" value="Unassembled WGS sequence"/>
</dbReference>
<evidence type="ECO:0000313" key="9">
    <source>
        <dbReference type="Proteomes" id="UP001596091"/>
    </source>
</evidence>
<protein>
    <submittedName>
        <fullName evidence="8">Polyprenyl synthetase family protein</fullName>
        <ecNumber evidence="8">2.5.1.-</ecNumber>
    </submittedName>
</protein>
<evidence type="ECO:0000256" key="3">
    <source>
        <dbReference type="ARBA" id="ARBA00022679"/>
    </source>
</evidence>
<comment type="caution">
    <text evidence="8">The sequence shown here is derived from an EMBL/GenBank/DDBJ whole genome shotgun (WGS) entry which is preliminary data.</text>
</comment>
<evidence type="ECO:0000256" key="2">
    <source>
        <dbReference type="ARBA" id="ARBA00006706"/>
    </source>
</evidence>
<dbReference type="PANTHER" id="PTHR43281:SF1">
    <property type="entry name" value="FARNESYL DIPHOSPHATE SYNTHASE"/>
    <property type="match status" value="1"/>
</dbReference>
<dbReference type="Gene3D" id="1.10.600.10">
    <property type="entry name" value="Farnesyl Diphosphate Synthase"/>
    <property type="match status" value="1"/>
</dbReference>
<evidence type="ECO:0000256" key="5">
    <source>
        <dbReference type="ARBA" id="ARBA00022842"/>
    </source>
</evidence>
<keyword evidence="5" id="KW-0460">Magnesium</keyword>
<evidence type="ECO:0000256" key="4">
    <source>
        <dbReference type="ARBA" id="ARBA00022723"/>
    </source>
</evidence>
<keyword evidence="9" id="KW-1185">Reference proteome</keyword>
<dbReference type="PROSITE" id="PS00723">
    <property type="entry name" value="POLYPRENYL_SYNTHASE_1"/>
    <property type="match status" value="1"/>
</dbReference>
<dbReference type="SFLD" id="SFLDS00005">
    <property type="entry name" value="Isoprenoid_Synthase_Type_I"/>
    <property type="match status" value="1"/>
</dbReference>
<keyword evidence="3 7" id="KW-0808">Transferase</keyword>
<comment type="cofactor">
    <cofactor evidence="1">
        <name>Mg(2+)</name>
        <dbReference type="ChEBI" id="CHEBI:18420"/>
    </cofactor>
</comment>
<keyword evidence="4" id="KW-0479">Metal-binding</keyword>
<proteinExistence type="inferred from homology"/>